<evidence type="ECO:0000256" key="1">
    <source>
        <dbReference type="ARBA" id="ARBA00004141"/>
    </source>
</evidence>
<dbReference type="Gramene" id="AUR62018388-RA">
    <property type="protein sequence ID" value="AUR62018388-RA:cds"/>
    <property type="gene ID" value="AUR62018388"/>
</dbReference>
<feature type="transmembrane region" description="Helical" evidence="6">
    <location>
        <begin position="111"/>
        <end position="129"/>
    </location>
</feature>
<comment type="subcellular location">
    <subcellularLocation>
        <location evidence="1">Membrane</location>
        <topology evidence="1">Multi-pass membrane protein</topology>
    </subcellularLocation>
</comment>
<feature type="transmembrane region" description="Helical" evidence="6">
    <location>
        <begin position="219"/>
        <end position="244"/>
    </location>
</feature>
<evidence type="ECO:0000256" key="6">
    <source>
        <dbReference type="SAM" id="Phobius"/>
    </source>
</evidence>
<proteinExistence type="inferred from homology"/>
<feature type="transmembrane region" description="Helical" evidence="6">
    <location>
        <begin position="420"/>
        <end position="440"/>
    </location>
</feature>
<dbReference type="PANTHER" id="PTHR11654">
    <property type="entry name" value="OLIGOPEPTIDE TRANSPORTER-RELATED"/>
    <property type="match status" value="1"/>
</dbReference>
<name>A0A803LT44_CHEQI</name>
<evidence type="ECO:0000256" key="2">
    <source>
        <dbReference type="ARBA" id="ARBA00005982"/>
    </source>
</evidence>
<dbReference type="Gene3D" id="1.20.1250.20">
    <property type="entry name" value="MFS general substrate transporter like domains"/>
    <property type="match status" value="1"/>
</dbReference>
<sequence length="611" mass="68164">MYNFRSTMDLEKKLDAEYVEEKIEDSPKKKKRGGIRTLPFILANEICDRFAGVGFHANMITYLTQQLNMPLVQASNTLTNFGGTASFTPLIGALIADSFAGQFWTITIGSIFYQLGMFSVTMTAILPKLHPPPCPTQVNCQEASTQQLWVLYMSLLLTTIGTGGIRPCVVTFAANQFDMSKSGVAGRKWNYFNWYYFCMGLATLTALTVIVYIQDNVGWGWGLGIPTMAMTISVIAFVIGYPLYLKHKPAGSPLVRMFQVAVAAWKKRNAPLPADRSLLYQNKELDALISTDGRLLHTEQFTWLDKAAIVTEGEAKDSKPPNLWRLSTVHRVEELKSIIRVLPIWAAGILLVTASSHQGSFVLTQARTMDRHLSSSFQIPPASLSIFSIGTMLIGLVVYERLFVPFVRKFTGNPVGISCLQRMGIGYVINIVATLVASLVEKKRKSVATHYHLLDSPMAIVPISVFWLVPQYCLHGLAEVFMNVGHLEFLYDQAPESMRSTAVALYCLTTSVGNYLGTMVVSMVHSYTGKEHNWLPDRNINKGRLEYYFLLVSGIQVINLIYYVICASLYTYKPLEQVKDSDEQGEDLCTHSPSSKILVDKDSELELSKGK</sequence>
<evidence type="ECO:0000256" key="3">
    <source>
        <dbReference type="ARBA" id="ARBA00022692"/>
    </source>
</evidence>
<feature type="transmembrane region" description="Helical" evidence="6">
    <location>
        <begin position="460"/>
        <end position="482"/>
    </location>
</feature>
<dbReference type="EnsemblPlants" id="AUR62018388-RA">
    <property type="protein sequence ID" value="AUR62018388-RA:cds"/>
    <property type="gene ID" value="AUR62018388"/>
</dbReference>
<dbReference type="InterPro" id="IPR000109">
    <property type="entry name" value="POT_fam"/>
</dbReference>
<feature type="transmembrane region" description="Helical" evidence="6">
    <location>
        <begin position="149"/>
        <end position="173"/>
    </location>
</feature>
<evidence type="ECO:0000256" key="5">
    <source>
        <dbReference type="ARBA" id="ARBA00023136"/>
    </source>
</evidence>
<reference evidence="7" key="1">
    <citation type="journal article" date="2017" name="Nature">
        <title>The genome of Chenopodium quinoa.</title>
        <authorList>
            <person name="Jarvis D.E."/>
            <person name="Ho Y.S."/>
            <person name="Lightfoot D.J."/>
            <person name="Schmoeckel S.M."/>
            <person name="Li B."/>
            <person name="Borm T.J.A."/>
            <person name="Ohyanagi H."/>
            <person name="Mineta K."/>
            <person name="Michell C.T."/>
            <person name="Saber N."/>
            <person name="Kharbatia N.M."/>
            <person name="Rupper R.R."/>
            <person name="Sharp A.R."/>
            <person name="Dally N."/>
            <person name="Boughton B.A."/>
            <person name="Woo Y.H."/>
            <person name="Gao G."/>
            <person name="Schijlen E.G.W.M."/>
            <person name="Guo X."/>
            <person name="Momin A.A."/>
            <person name="Negrao S."/>
            <person name="Al-Babili S."/>
            <person name="Gehring C."/>
            <person name="Roessner U."/>
            <person name="Jung C."/>
            <person name="Murphy K."/>
            <person name="Arold S.T."/>
            <person name="Gojobori T."/>
            <person name="van der Linden C.G."/>
            <person name="van Loo E.N."/>
            <person name="Jellen E.N."/>
            <person name="Maughan P.J."/>
            <person name="Tester M."/>
        </authorList>
    </citation>
    <scope>NUCLEOTIDE SEQUENCE [LARGE SCALE GENOMIC DNA]</scope>
    <source>
        <strain evidence="7">cv. PI 614886</strain>
    </source>
</reference>
<keyword evidence="3 6" id="KW-0812">Transmembrane</keyword>
<keyword evidence="4 6" id="KW-1133">Transmembrane helix</keyword>
<dbReference type="Proteomes" id="UP000596660">
    <property type="component" value="Unplaced"/>
</dbReference>
<accession>A0A803LT44</accession>
<keyword evidence="8" id="KW-1185">Reference proteome</keyword>
<feature type="transmembrane region" description="Helical" evidence="6">
    <location>
        <begin position="194"/>
        <end position="213"/>
    </location>
</feature>
<organism evidence="7 8">
    <name type="scientific">Chenopodium quinoa</name>
    <name type="common">Quinoa</name>
    <dbReference type="NCBI Taxonomy" id="63459"/>
    <lineage>
        <taxon>Eukaryota</taxon>
        <taxon>Viridiplantae</taxon>
        <taxon>Streptophyta</taxon>
        <taxon>Embryophyta</taxon>
        <taxon>Tracheophyta</taxon>
        <taxon>Spermatophyta</taxon>
        <taxon>Magnoliopsida</taxon>
        <taxon>eudicotyledons</taxon>
        <taxon>Gunneridae</taxon>
        <taxon>Pentapetalae</taxon>
        <taxon>Caryophyllales</taxon>
        <taxon>Chenopodiaceae</taxon>
        <taxon>Chenopodioideae</taxon>
        <taxon>Atripliceae</taxon>
        <taxon>Chenopodium</taxon>
    </lineage>
</organism>
<dbReference type="GO" id="GO:0022857">
    <property type="term" value="F:transmembrane transporter activity"/>
    <property type="evidence" value="ECO:0007669"/>
    <property type="project" value="InterPro"/>
</dbReference>
<dbReference type="Pfam" id="PF00854">
    <property type="entry name" value="PTR2"/>
    <property type="match status" value="1"/>
</dbReference>
<evidence type="ECO:0000313" key="8">
    <source>
        <dbReference type="Proteomes" id="UP000596660"/>
    </source>
</evidence>
<dbReference type="GO" id="GO:0016020">
    <property type="term" value="C:membrane"/>
    <property type="evidence" value="ECO:0007669"/>
    <property type="project" value="UniProtKB-SubCell"/>
</dbReference>
<dbReference type="SUPFAM" id="SSF103473">
    <property type="entry name" value="MFS general substrate transporter"/>
    <property type="match status" value="1"/>
</dbReference>
<evidence type="ECO:0000313" key="7">
    <source>
        <dbReference type="EnsemblPlants" id="AUR62018388-RA:cds"/>
    </source>
</evidence>
<dbReference type="OMA" id="QPSGVTC"/>
<protein>
    <submittedName>
        <fullName evidence="7">Uncharacterized protein</fullName>
    </submittedName>
</protein>
<feature type="transmembrane region" description="Helical" evidence="6">
    <location>
        <begin position="503"/>
        <end position="527"/>
    </location>
</feature>
<reference evidence="7" key="2">
    <citation type="submission" date="2021-03" db="UniProtKB">
        <authorList>
            <consortium name="EnsemblPlants"/>
        </authorList>
    </citation>
    <scope>IDENTIFICATION</scope>
</reference>
<feature type="transmembrane region" description="Helical" evidence="6">
    <location>
        <begin position="377"/>
        <end position="399"/>
    </location>
</feature>
<evidence type="ECO:0000256" key="4">
    <source>
        <dbReference type="ARBA" id="ARBA00022989"/>
    </source>
</evidence>
<feature type="transmembrane region" description="Helical" evidence="6">
    <location>
        <begin position="547"/>
        <end position="572"/>
    </location>
</feature>
<comment type="similarity">
    <text evidence="2">Belongs to the major facilitator superfamily. Proton-dependent oligopeptide transporter (POT/PTR) (TC 2.A.17) family.</text>
</comment>
<dbReference type="InterPro" id="IPR036259">
    <property type="entry name" value="MFS_trans_sf"/>
</dbReference>
<keyword evidence="5 6" id="KW-0472">Membrane</keyword>
<dbReference type="AlphaFoldDB" id="A0A803LT44"/>